<dbReference type="EMBL" id="BLLF01003214">
    <property type="protein sequence ID" value="GFH26712.1"/>
    <property type="molecule type" value="Genomic_DNA"/>
</dbReference>
<keyword evidence="2" id="KW-1185">Reference proteome</keyword>
<organism evidence="1 2">
    <name type="scientific">Haematococcus lacustris</name>
    <name type="common">Green alga</name>
    <name type="synonym">Haematococcus pluvialis</name>
    <dbReference type="NCBI Taxonomy" id="44745"/>
    <lineage>
        <taxon>Eukaryota</taxon>
        <taxon>Viridiplantae</taxon>
        <taxon>Chlorophyta</taxon>
        <taxon>core chlorophytes</taxon>
        <taxon>Chlorophyceae</taxon>
        <taxon>CS clade</taxon>
        <taxon>Chlamydomonadales</taxon>
        <taxon>Haematococcaceae</taxon>
        <taxon>Haematococcus</taxon>
    </lineage>
</organism>
<proteinExistence type="predicted"/>
<dbReference type="AlphaFoldDB" id="A0A6A0A4X6"/>
<evidence type="ECO:0000313" key="2">
    <source>
        <dbReference type="Proteomes" id="UP000485058"/>
    </source>
</evidence>
<gene>
    <name evidence="1" type="ORF">HaLaN_24906</name>
</gene>
<evidence type="ECO:0000313" key="1">
    <source>
        <dbReference type="EMBL" id="GFH26712.1"/>
    </source>
</evidence>
<dbReference type="Proteomes" id="UP000485058">
    <property type="component" value="Unassembled WGS sequence"/>
</dbReference>
<protein>
    <submittedName>
        <fullName evidence="1">TPR_REGION domain-containing protein</fullName>
    </submittedName>
</protein>
<comment type="caution">
    <text evidence="1">The sequence shown here is derived from an EMBL/GenBank/DDBJ whole genome shotgun (WGS) entry which is preliminary data.</text>
</comment>
<accession>A0A6A0A4X6</accession>
<name>A0A6A0A4X6_HAELA</name>
<sequence>MGSEEVAKFAEAHLGLLAEEVRENGSDFIPMVHLLPGPASISTEEQEQHVRGAGAFDTPQTLDGFVCFLREKAARLDSLAALSLVPKASVAYPQVQQG</sequence>
<reference evidence="1 2" key="1">
    <citation type="submission" date="2020-02" db="EMBL/GenBank/DDBJ databases">
        <title>Draft genome sequence of Haematococcus lacustris strain NIES-144.</title>
        <authorList>
            <person name="Morimoto D."/>
            <person name="Nakagawa S."/>
            <person name="Yoshida T."/>
            <person name="Sawayama S."/>
        </authorList>
    </citation>
    <scope>NUCLEOTIDE SEQUENCE [LARGE SCALE GENOMIC DNA]</scope>
    <source>
        <strain evidence="1 2">NIES-144</strain>
    </source>
</reference>